<name>A0A4Q1BRB8_TREME</name>
<evidence type="ECO:0000313" key="3">
    <source>
        <dbReference type="Proteomes" id="UP000289152"/>
    </source>
</evidence>
<accession>A0A4Q1BRB8</accession>
<feature type="region of interest" description="Disordered" evidence="1">
    <location>
        <begin position="58"/>
        <end position="77"/>
    </location>
</feature>
<gene>
    <name evidence="2" type="ORF">M231_02146</name>
</gene>
<proteinExistence type="predicted"/>
<feature type="compositionally biased region" description="Polar residues" evidence="1">
    <location>
        <begin position="96"/>
        <end position="111"/>
    </location>
</feature>
<keyword evidence="3" id="KW-1185">Reference proteome</keyword>
<feature type="region of interest" description="Disordered" evidence="1">
    <location>
        <begin position="82"/>
        <end position="144"/>
    </location>
</feature>
<dbReference type="InParanoid" id="A0A4Q1BRB8"/>
<feature type="compositionally biased region" description="Polar residues" evidence="1">
    <location>
        <begin position="189"/>
        <end position="204"/>
    </location>
</feature>
<comment type="caution">
    <text evidence="2">The sequence shown here is derived from an EMBL/GenBank/DDBJ whole genome shotgun (WGS) entry which is preliminary data.</text>
</comment>
<protein>
    <submittedName>
        <fullName evidence="2">Uncharacterized protein</fullName>
    </submittedName>
</protein>
<evidence type="ECO:0000313" key="2">
    <source>
        <dbReference type="EMBL" id="RXK40494.1"/>
    </source>
</evidence>
<sequence>MASNINSSDTAVQAWVNNLLESRQAGLLDNVEESHRQDDGYLTGESRQRVMTSDSILHDFNSSSEDPAHNDLEVDKEPNTLNVNSALTGGVGPSEPLNTAQDSDNSTSDDSIFSKLPRERDDNAGSRSSVHERFSNTEDPSVVPDTMETWTPAHFGDPAGYRPYMTWSEPVGVREFHELTARYPKGGYDSNSENGLRQELTDGT</sequence>
<dbReference type="VEuPathDB" id="FungiDB:TREMEDRAFT_58212"/>
<feature type="compositionally biased region" description="Basic and acidic residues" evidence="1">
    <location>
        <begin position="116"/>
        <end position="136"/>
    </location>
</feature>
<dbReference type="Proteomes" id="UP000289152">
    <property type="component" value="Unassembled WGS sequence"/>
</dbReference>
<dbReference type="AlphaFoldDB" id="A0A4Q1BRB8"/>
<feature type="compositionally biased region" description="Basic and acidic residues" evidence="1">
    <location>
        <begin position="66"/>
        <end position="77"/>
    </location>
</feature>
<evidence type="ECO:0000256" key="1">
    <source>
        <dbReference type="SAM" id="MobiDB-lite"/>
    </source>
</evidence>
<feature type="region of interest" description="Disordered" evidence="1">
    <location>
        <begin position="183"/>
        <end position="204"/>
    </location>
</feature>
<dbReference type="EMBL" id="SDIL01000017">
    <property type="protein sequence ID" value="RXK40494.1"/>
    <property type="molecule type" value="Genomic_DNA"/>
</dbReference>
<reference evidence="2 3" key="1">
    <citation type="submission" date="2016-06" db="EMBL/GenBank/DDBJ databases">
        <title>Evolution of pathogenesis and genome organization in the Tremellales.</title>
        <authorList>
            <person name="Cuomo C."/>
            <person name="Litvintseva A."/>
            <person name="Heitman J."/>
            <person name="Chen Y."/>
            <person name="Sun S."/>
            <person name="Springer D."/>
            <person name="Dromer F."/>
            <person name="Young S."/>
            <person name="Zeng Q."/>
            <person name="Chapman S."/>
            <person name="Gujja S."/>
            <person name="Saif S."/>
            <person name="Birren B."/>
        </authorList>
    </citation>
    <scope>NUCLEOTIDE SEQUENCE [LARGE SCALE GENOMIC DNA]</scope>
    <source>
        <strain evidence="2 3">ATCC 28783</strain>
    </source>
</reference>
<organism evidence="2 3">
    <name type="scientific">Tremella mesenterica</name>
    <name type="common">Jelly fungus</name>
    <dbReference type="NCBI Taxonomy" id="5217"/>
    <lineage>
        <taxon>Eukaryota</taxon>
        <taxon>Fungi</taxon>
        <taxon>Dikarya</taxon>
        <taxon>Basidiomycota</taxon>
        <taxon>Agaricomycotina</taxon>
        <taxon>Tremellomycetes</taxon>
        <taxon>Tremellales</taxon>
        <taxon>Tremellaceae</taxon>
        <taxon>Tremella</taxon>
    </lineage>
</organism>